<dbReference type="Proteomes" id="UP000031623">
    <property type="component" value="Chromosome"/>
</dbReference>
<dbReference type="EMBL" id="AP014633">
    <property type="protein sequence ID" value="BAP55848.1"/>
    <property type="molecule type" value="Genomic_DNA"/>
</dbReference>
<keyword evidence="2" id="KW-1185">Reference proteome</keyword>
<dbReference type="PANTHER" id="PTHR41317">
    <property type="entry name" value="PD-(D_E)XK NUCLEASE FAMILY TRANSPOSASE"/>
    <property type="match status" value="1"/>
</dbReference>
<evidence type="ECO:0000313" key="1">
    <source>
        <dbReference type="EMBL" id="BAP55848.1"/>
    </source>
</evidence>
<organism evidence="1 2">
    <name type="scientific">Thioploca ingrica</name>
    <dbReference type="NCBI Taxonomy" id="40754"/>
    <lineage>
        <taxon>Bacteria</taxon>
        <taxon>Pseudomonadati</taxon>
        <taxon>Pseudomonadota</taxon>
        <taxon>Gammaproteobacteria</taxon>
        <taxon>Thiotrichales</taxon>
        <taxon>Thiotrichaceae</taxon>
        <taxon>Thioploca</taxon>
    </lineage>
</organism>
<protein>
    <recommendedName>
        <fullName evidence="3">Transposase</fullName>
    </recommendedName>
</protein>
<gene>
    <name evidence="1" type="ORF">THII_1551</name>
</gene>
<dbReference type="STRING" id="40754.THII_1551"/>
<dbReference type="OrthoDB" id="9812287at2"/>
<proteinExistence type="predicted"/>
<dbReference type="AlphaFoldDB" id="A0A090ADD5"/>
<evidence type="ECO:0008006" key="3">
    <source>
        <dbReference type="Google" id="ProtNLM"/>
    </source>
</evidence>
<name>A0A090ADD5_9GAMM</name>
<dbReference type="InterPro" id="IPR010106">
    <property type="entry name" value="RpnA"/>
</dbReference>
<dbReference type="KEGG" id="tig:THII_1551"/>
<dbReference type="PANTHER" id="PTHR41317:SF1">
    <property type="entry name" value="PD-(D_E)XK NUCLEASE FAMILY TRANSPOSASE"/>
    <property type="match status" value="1"/>
</dbReference>
<dbReference type="NCBIfam" id="TIGR01784">
    <property type="entry name" value="T_den_put_tspse"/>
    <property type="match status" value="1"/>
</dbReference>
<accession>A0A090ADD5</accession>
<reference evidence="1 2" key="1">
    <citation type="journal article" date="2014" name="ISME J.">
        <title>Ecophysiology of Thioploca ingrica as revealed by the complete genome sequence supplemented with proteomic evidence.</title>
        <authorList>
            <person name="Kojima H."/>
            <person name="Ogura Y."/>
            <person name="Yamamoto N."/>
            <person name="Togashi T."/>
            <person name="Mori H."/>
            <person name="Watanabe T."/>
            <person name="Nemoto F."/>
            <person name="Kurokawa K."/>
            <person name="Hayashi T."/>
            <person name="Fukui M."/>
        </authorList>
    </citation>
    <scope>NUCLEOTIDE SEQUENCE [LARGE SCALE GENOMIC DNA]</scope>
</reference>
<evidence type="ECO:0000313" key="2">
    <source>
        <dbReference type="Proteomes" id="UP000031623"/>
    </source>
</evidence>
<dbReference type="HOGENOM" id="CLU_057504_1_0_6"/>
<sequence>MSRYLNPYTDFGFKKLFGEEGNKDLLTDFLNQLLPPHHQINRLQFKNPENLPNLPLERKAIFDIYCQSITGENFIVEMQKAKLHFFKDRALFYSTFPIRDQAKKGEWDFKLTPVYYVAILDFKYDELEEKQKLLREVALKDQEGHLFYDKLHFKFLQMPLFTKPEHELATHFDKWLYFLKNLDSFEQIPAILNEPLFQKAFETLEEANLSPEQREQYQKSLLTYWELKGVVDTAREEGLQKGREEGKLEGILQVALTMKQKGLAIEVIETMTGLTQSKIEGL</sequence>
<dbReference type="Pfam" id="PF12784">
    <property type="entry name" value="PDDEXK_2"/>
    <property type="match status" value="1"/>
</dbReference>